<feature type="region of interest" description="Disordered" evidence="1">
    <location>
        <begin position="68"/>
        <end position="99"/>
    </location>
</feature>
<dbReference type="InParanoid" id="N1JIP6"/>
<evidence type="ECO:0000313" key="3">
    <source>
        <dbReference type="Proteomes" id="UP000015441"/>
    </source>
</evidence>
<feature type="compositionally biased region" description="Polar residues" evidence="1">
    <location>
        <begin position="70"/>
        <end position="81"/>
    </location>
</feature>
<dbReference type="AlphaFoldDB" id="N1JIP6"/>
<name>N1JIP6_BLUG1</name>
<dbReference type="HOGENOM" id="CLU_700173_0_0_1"/>
<dbReference type="STRING" id="546991.N1JIP6"/>
<proteinExistence type="predicted"/>
<evidence type="ECO:0000256" key="1">
    <source>
        <dbReference type="SAM" id="MobiDB-lite"/>
    </source>
</evidence>
<dbReference type="eggNOG" id="ENOG502SSMU">
    <property type="taxonomic scope" value="Eukaryota"/>
</dbReference>
<reference evidence="2 3" key="1">
    <citation type="journal article" date="2010" name="Science">
        <title>Genome expansion and gene loss in powdery mildew fungi reveal tradeoffs in extreme parasitism.</title>
        <authorList>
            <person name="Spanu P.D."/>
            <person name="Abbott J.C."/>
            <person name="Amselem J."/>
            <person name="Burgis T.A."/>
            <person name="Soanes D.M."/>
            <person name="Stueber K."/>
            <person name="Ver Loren van Themaat E."/>
            <person name="Brown J.K.M."/>
            <person name="Butcher S.A."/>
            <person name="Gurr S.J."/>
            <person name="Lebrun M.-H."/>
            <person name="Ridout C.J."/>
            <person name="Schulze-Lefert P."/>
            <person name="Talbot N.J."/>
            <person name="Ahmadinejad N."/>
            <person name="Ametz C."/>
            <person name="Barton G.R."/>
            <person name="Benjdia M."/>
            <person name="Bidzinski P."/>
            <person name="Bindschedler L.V."/>
            <person name="Both M."/>
            <person name="Brewer M.T."/>
            <person name="Cadle-Davidson L."/>
            <person name="Cadle-Davidson M.M."/>
            <person name="Collemare J."/>
            <person name="Cramer R."/>
            <person name="Frenkel O."/>
            <person name="Godfrey D."/>
            <person name="Harriman J."/>
            <person name="Hoede C."/>
            <person name="King B.C."/>
            <person name="Klages S."/>
            <person name="Kleemann J."/>
            <person name="Knoll D."/>
            <person name="Koti P.S."/>
            <person name="Kreplak J."/>
            <person name="Lopez-Ruiz F.J."/>
            <person name="Lu X."/>
            <person name="Maekawa T."/>
            <person name="Mahanil S."/>
            <person name="Micali C."/>
            <person name="Milgroom M.G."/>
            <person name="Montana G."/>
            <person name="Noir S."/>
            <person name="O'Connell R.J."/>
            <person name="Oberhaensli S."/>
            <person name="Parlange F."/>
            <person name="Pedersen C."/>
            <person name="Quesneville H."/>
            <person name="Reinhardt R."/>
            <person name="Rott M."/>
            <person name="Sacristan S."/>
            <person name="Schmidt S.M."/>
            <person name="Schoen M."/>
            <person name="Skamnioti P."/>
            <person name="Sommer H."/>
            <person name="Stephens A."/>
            <person name="Takahara H."/>
            <person name="Thordal-Christensen H."/>
            <person name="Vigouroux M."/>
            <person name="Wessling R."/>
            <person name="Wicker T."/>
            <person name="Panstruga R."/>
        </authorList>
    </citation>
    <scope>NUCLEOTIDE SEQUENCE [LARGE SCALE GENOMIC DNA]</scope>
    <source>
        <strain evidence="2">DH14</strain>
    </source>
</reference>
<organism evidence="2 3">
    <name type="scientific">Blumeria graminis f. sp. hordei (strain DH14)</name>
    <name type="common">Barley powdery mildew</name>
    <name type="synonym">Oidium monilioides f. sp. hordei</name>
    <dbReference type="NCBI Taxonomy" id="546991"/>
    <lineage>
        <taxon>Eukaryota</taxon>
        <taxon>Fungi</taxon>
        <taxon>Dikarya</taxon>
        <taxon>Ascomycota</taxon>
        <taxon>Pezizomycotina</taxon>
        <taxon>Leotiomycetes</taxon>
        <taxon>Erysiphales</taxon>
        <taxon>Erysiphaceae</taxon>
        <taxon>Blumeria</taxon>
        <taxon>Blumeria hordei</taxon>
    </lineage>
</organism>
<comment type="caution">
    <text evidence="2">The sequence shown here is derived from an EMBL/GenBank/DDBJ whole genome shotgun (WGS) entry which is preliminary data.</text>
</comment>
<gene>
    <name evidence="2" type="ORF">BGHDH14_bgh01216</name>
</gene>
<evidence type="ECO:0000313" key="2">
    <source>
        <dbReference type="EMBL" id="CCU83053.1"/>
    </source>
</evidence>
<sequence length="394" mass="44009">MSTMSMPFFPRQHSPPSQMWDVNPSCASLLESGEAAHGECIFSQDTLVDRISGLRKLQRAAAAEAILNLSKPNDTTSPNPDQQRDFRAQRKGNNVDGAPVRPFDPMVVKLLPVERFPEYKLKSKSRNGCANIKGNYTENLLDNKCNVYLEPQRRDKLLLQKVDAVGIPVTPNDERSRSQGLESREHLLSRSIAYGTIETTSSVMRKSEEQNLKKSTPITDISTTKGKRTDKMKRATSYVNNSLVSGSLEGKRYNRRRSKSASFATTIIDSVNGLQRKKSNQFIPQARLTGNVAQPCTSMTPELDVISPRHKQATYIDPYLILKSFLTSLESSSHSQQLEVEDKSTILGVLNFWLPWGRHADLPNITSHNAEGALRELLRSASHETKGKSVLLQT</sequence>
<dbReference type="Proteomes" id="UP000015441">
    <property type="component" value="Unassembled WGS sequence"/>
</dbReference>
<accession>N1JIP6</accession>
<dbReference type="OrthoDB" id="5339332at2759"/>
<protein>
    <submittedName>
        <fullName evidence="2">Uncharacterized protein</fullName>
    </submittedName>
</protein>
<keyword evidence="3" id="KW-1185">Reference proteome</keyword>
<dbReference type="EMBL" id="CAUH01007471">
    <property type="protein sequence ID" value="CCU83053.1"/>
    <property type="molecule type" value="Genomic_DNA"/>
</dbReference>